<feature type="non-terminal residue" evidence="1">
    <location>
        <position position="69"/>
    </location>
</feature>
<accession>A0AA35LXK5</accession>
<proteinExistence type="predicted"/>
<gene>
    <name evidence="1" type="ORF">CCHLO57077_00005068</name>
</gene>
<protein>
    <submittedName>
        <fullName evidence="1">Uncharacterized protein</fullName>
    </submittedName>
</protein>
<comment type="caution">
    <text evidence="1">The sequence shown here is derived from an EMBL/GenBank/DDBJ whole genome shotgun (WGS) entry which is preliminary data.</text>
</comment>
<dbReference type="EMBL" id="CABFNP030000754">
    <property type="protein sequence ID" value="CAI6084924.1"/>
    <property type="molecule type" value="Genomic_DNA"/>
</dbReference>
<dbReference type="AlphaFoldDB" id="A0AA35LXK5"/>
<keyword evidence="2" id="KW-1185">Reference proteome</keyword>
<evidence type="ECO:0000313" key="2">
    <source>
        <dbReference type="Proteomes" id="UP001160390"/>
    </source>
</evidence>
<evidence type="ECO:0000313" key="1">
    <source>
        <dbReference type="EMBL" id="CAI6084924.1"/>
    </source>
</evidence>
<name>A0AA35LXK5_9HYPO</name>
<organism evidence="1 2">
    <name type="scientific">Clonostachys chloroleuca</name>
    <dbReference type="NCBI Taxonomy" id="1926264"/>
    <lineage>
        <taxon>Eukaryota</taxon>
        <taxon>Fungi</taxon>
        <taxon>Dikarya</taxon>
        <taxon>Ascomycota</taxon>
        <taxon>Pezizomycotina</taxon>
        <taxon>Sordariomycetes</taxon>
        <taxon>Hypocreomycetidae</taxon>
        <taxon>Hypocreales</taxon>
        <taxon>Bionectriaceae</taxon>
        <taxon>Clonostachys</taxon>
    </lineage>
</organism>
<reference evidence="1" key="1">
    <citation type="submission" date="2023-01" db="EMBL/GenBank/DDBJ databases">
        <authorList>
            <person name="Piombo E."/>
        </authorList>
    </citation>
    <scope>NUCLEOTIDE SEQUENCE</scope>
</reference>
<dbReference type="Proteomes" id="UP001160390">
    <property type="component" value="Unassembled WGS sequence"/>
</dbReference>
<sequence length="69" mass="7846">MDFVALPKIEVCLPPIGSWPNKLHAHLTGSIRRSTLHEIWKRKKASDATDLEDPLIVMPEGKHDFDLET</sequence>